<dbReference type="InterPro" id="IPR016155">
    <property type="entry name" value="Mopterin_synth/thiamin_S_b"/>
</dbReference>
<accession>A0A068NWI3</accession>
<proteinExistence type="predicted"/>
<dbReference type="STRING" id="661478.OP10G_2591"/>
<organism evidence="1 2">
    <name type="scientific">Fimbriimonas ginsengisoli Gsoil 348</name>
    <dbReference type="NCBI Taxonomy" id="661478"/>
    <lineage>
        <taxon>Bacteria</taxon>
        <taxon>Bacillati</taxon>
        <taxon>Armatimonadota</taxon>
        <taxon>Fimbriimonadia</taxon>
        <taxon>Fimbriimonadales</taxon>
        <taxon>Fimbriimonadaceae</taxon>
        <taxon>Fimbriimonas</taxon>
    </lineage>
</organism>
<dbReference type="eggNOG" id="COG1977">
    <property type="taxonomic scope" value="Bacteria"/>
</dbReference>
<dbReference type="InterPro" id="IPR012675">
    <property type="entry name" value="Beta-grasp_dom_sf"/>
</dbReference>
<name>A0A068NWI3_FIMGI</name>
<dbReference type="AlphaFoldDB" id="A0A068NWI3"/>
<reference evidence="1 2" key="1">
    <citation type="journal article" date="2014" name="PLoS ONE">
        <title>The first complete genome sequence of the class fimbriimonadia in the phylum armatimonadetes.</title>
        <authorList>
            <person name="Hu Z.Y."/>
            <person name="Wang Y.Z."/>
            <person name="Im W.T."/>
            <person name="Wang S.Y."/>
            <person name="Zhao G.P."/>
            <person name="Zheng H.J."/>
            <person name="Quan Z.X."/>
        </authorList>
    </citation>
    <scope>NUCLEOTIDE SEQUENCE [LARGE SCALE GENOMIC DNA]</scope>
    <source>
        <strain evidence="1">Gsoil 348</strain>
    </source>
</reference>
<sequence>MKSVSVLYFAALRERRGLDRETVLTAAETPAAFYAELADRHALNMDASLVRFALDGEFVKPNTLLPESSELALIPPVAGG</sequence>
<protein>
    <submittedName>
        <fullName evidence="1">Thiamine S protein</fullName>
    </submittedName>
</protein>
<dbReference type="RefSeq" id="WP_025225487.1">
    <property type="nucleotide sequence ID" value="NZ_CP007139.1"/>
</dbReference>
<evidence type="ECO:0000313" key="2">
    <source>
        <dbReference type="Proteomes" id="UP000027982"/>
    </source>
</evidence>
<dbReference type="InterPro" id="IPR003749">
    <property type="entry name" value="ThiS/MoaD-like"/>
</dbReference>
<dbReference type="Gene3D" id="3.10.20.30">
    <property type="match status" value="1"/>
</dbReference>
<dbReference type="HOGENOM" id="CLU_114601_4_1_0"/>
<dbReference type="Pfam" id="PF02597">
    <property type="entry name" value="ThiS"/>
    <property type="match status" value="1"/>
</dbReference>
<dbReference type="OrthoDB" id="200013at2"/>
<dbReference type="EMBL" id="CP007139">
    <property type="protein sequence ID" value="AIE85959.1"/>
    <property type="molecule type" value="Genomic_DNA"/>
</dbReference>
<dbReference type="Proteomes" id="UP000027982">
    <property type="component" value="Chromosome"/>
</dbReference>
<dbReference type="CDD" id="cd00754">
    <property type="entry name" value="Ubl_MoaD"/>
    <property type="match status" value="1"/>
</dbReference>
<dbReference type="KEGG" id="fgi:OP10G_2591"/>
<keyword evidence="2" id="KW-1185">Reference proteome</keyword>
<dbReference type="SUPFAM" id="SSF54285">
    <property type="entry name" value="MoaD/ThiS"/>
    <property type="match status" value="1"/>
</dbReference>
<gene>
    <name evidence="1" type="ORF">OP10G_2591</name>
</gene>
<evidence type="ECO:0000313" key="1">
    <source>
        <dbReference type="EMBL" id="AIE85959.1"/>
    </source>
</evidence>